<evidence type="ECO:0000313" key="9">
    <source>
        <dbReference type="EMBL" id="MDC7226746.1"/>
    </source>
</evidence>
<gene>
    <name evidence="9" type="ORF">PQJ61_08270</name>
</gene>
<dbReference type="Proteomes" id="UP001221217">
    <property type="component" value="Unassembled WGS sequence"/>
</dbReference>
<feature type="transmembrane region" description="Helical" evidence="7">
    <location>
        <begin position="155"/>
        <end position="176"/>
    </location>
</feature>
<protein>
    <submittedName>
        <fullName evidence="9">Sugar ABC transporter permease</fullName>
    </submittedName>
</protein>
<evidence type="ECO:0000259" key="8">
    <source>
        <dbReference type="PROSITE" id="PS50928"/>
    </source>
</evidence>
<dbReference type="PROSITE" id="PS50928">
    <property type="entry name" value="ABC_TM1"/>
    <property type="match status" value="1"/>
</dbReference>
<comment type="subcellular location">
    <subcellularLocation>
        <location evidence="1 7">Cell membrane</location>
        <topology evidence="1 7">Multi-pass membrane protein</topology>
    </subcellularLocation>
</comment>
<keyword evidence="5 7" id="KW-1133">Transmembrane helix</keyword>
<feature type="transmembrane region" description="Helical" evidence="7">
    <location>
        <begin position="207"/>
        <end position="224"/>
    </location>
</feature>
<evidence type="ECO:0000256" key="4">
    <source>
        <dbReference type="ARBA" id="ARBA00022692"/>
    </source>
</evidence>
<dbReference type="Gene3D" id="1.10.3720.10">
    <property type="entry name" value="MetI-like"/>
    <property type="match status" value="1"/>
</dbReference>
<name>A0AAJ1IIA1_9SPIO</name>
<dbReference type="InterPro" id="IPR051393">
    <property type="entry name" value="ABC_transporter_permease"/>
</dbReference>
<feature type="domain" description="ABC transmembrane type-1" evidence="8">
    <location>
        <begin position="67"/>
        <end position="279"/>
    </location>
</feature>
<evidence type="ECO:0000256" key="5">
    <source>
        <dbReference type="ARBA" id="ARBA00022989"/>
    </source>
</evidence>
<evidence type="ECO:0000256" key="3">
    <source>
        <dbReference type="ARBA" id="ARBA00022475"/>
    </source>
</evidence>
<keyword evidence="2 7" id="KW-0813">Transport</keyword>
<evidence type="ECO:0000256" key="6">
    <source>
        <dbReference type="ARBA" id="ARBA00023136"/>
    </source>
</evidence>
<dbReference type="PANTHER" id="PTHR30193:SF37">
    <property type="entry name" value="INNER MEMBRANE ABC TRANSPORTER PERMEASE PROTEIN YCJO"/>
    <property type="match status" value="1"/>
</dbReference>
<evidence type="ECO:0000256" key="7">
    <source>
        <dbReference type="RuleBase" id="RU363032"/>
    </source>
</evidence>
<dbReference type="InterPro" id="IPR035906">
    <property type="entry name" value="MetI-like_sf"/>
</dbReference>
<organism evidence="9 10">
    <name type="scientific">Candidatus Thalassospirochaeta sargassi</name>
    <dbReference type="NCBI Taxonomy" id="3119039"/>
    <lineage>
        <taxon>Bacteria</taxon>
        <taxon>Pseudomonadati</taxon>
        <taxon>Spirochaetota</taxon>
        <taxon>Spirochaetia</taxon>
        <taxon>Spirochaetales</taxon>
        <taxon>Spirochaetaceae</taxon>
        <taxon>Candidatus Thalassospirochaeta</taxon>
    </lineage>
</organism>
<dbReference type="GO" id="GO:0055085">
    <property type="term" value="P:transmembrane transport"/>
    <property type="evidence" value="ECO:0007669"/>
    <property type="project" value="InterPro"/>
</dbReference>
<dbReference type="SUPFAM" id="SSF161098">
    <property type="entry name" value="MetI-like"/>
    <property type="match status" value="1"/>
</dbReference>
<evidence type="ECO:0000313" key="10">
    <source>
        <dbReference type="Proteomes" id="UP001221217"/>
    </source>
</evidence>
<feature type="transmembrane region" description="Helical" evidence="7">
    <location>
        <begin position="12"/>
        <end position="34"/>
    </location>
</feature>
<keyword evidence="4 7" id="KW-0812">Transmembrane</keyword>
<feature type="transmembrane region" description="Helical" evidence="7">
    <location>
        <begin position="71"/>
        <end position="93"/>
    </location>
</feature>
<feature type="transmembrane region" description="Helical" evidence="7">
    <location>
        <begin position="263"/>
        <end position="283"/>
    </location>
</feature>
<evidence type="ECO:0000256" key="1">
    <source>
        <dbReference type="ARBA" id="ARBA00004651"/>
    </source>
</evidence>
<dbReference type="GO" id="GO:0005886">
    <property type="term" value="C:plasma membrane"/>
    <property type="evidence" value="ECO:0007669"/>
    <property type="project" value="UniProtKB-SubCell"/>
</dbReference>
<keyword evidence="3" id="KW-1003">Cell membrane</keyword>
<dbReference type="Pfam" id="PF00528">
    <property type="entry name" value="BPD_transp_1"/>
    <property type="match status" value="1"/>
</dbReference>
<dbReference type="InterPro" id="IPR000515">
    <property type="entry name" value="MetI-like"/>
</dbReference>
<comment type="similarity">
    <text evidence="7">Belongs to the binding-protein-dependent transport system permease family.</text>
</comment>
<comment type="caution">
    <text evidence="9">The sequence shown here is derived from an EMBL/GenBank/DDBJ whole genome shotgun (WGS) entry which is preliminary data.</text>
</comment>
<keyword evidence="6 7" id="KW-0472">Membrane</keyword>
<reference evidence="9 10" key="1">
    <citation type="submission" date="2022-12" db="EMBL/GenBank/DDBJ databases">
        <title>Metagenome assembled genome from gulf of manar.</title>
        <authorList>
            <person name="Kohli P."/>
            <person name="Pk S."/>
            <person name="Venkata Ramana C."/>
            <person name="Sasikala C."/>
        </authorList>
    </citation>
    <scope>NUCLEOTIDE SEQUENCE [LARGE SCALE GENOMIC DNA]</scope>
    <source>
        <strain evidence="9">JB008</strain>
    </source>
</reference>
<accession>A0AAJ1IIA1</accession>
<feature type="transmembrane region" description="Helical" evidence="7">
    <location>
        <begin position="105"/>
        <end position="125"/>
    </location>
</feature>
<evidence type="ECO:0000256" key="2">
    <source>
        <dbReference type="ARBA" id="ARBA00022448"/>
    </source>
</evidence>
<dbReference type="PANTHER" id="PTHR30193">
    <property type="entry name" value="ABC TRANSPORTER PERMEASE PROTEIN"/>
    <property type="match status" value="1"/>
</dbReference>
<dbReference type="CDD" id="cd06261">
    <property type="entry name" value="TM_PBP2"/>
    <property type="match status" value="1"/>
</dbReference>
<proteinExistence type="inferred from homology"/>
<dbReference type="EMBL" id="JAQQAL010000017">
    <property type="protein sequence ID" value="MDC7226746.1"/>
    <property type="molecule type" value="Genomic_DNA"/>
</dbReference>
<dbReference type="AlphaFoldDB" id="A0AAJ1IIA1"/>
<sequence length="294" mass="33220">MRVNKNWKQIILFLLPALILFGVYFIYPLGFVIVTSFSKWNGISAPVFHGFKNYIELFQDETFRLSMRNNIVWALVLGFVQIPLAAVMAMILARKPKGWKFFRTAYFLPNVISQVALAMMWLAIYNAEFGILNNLLEMMGFEGLTRNWLGNMDTAFPAVLVQQVFYIGYFMVVILASRMGIPDSYYEAAEIDGANVFQQEFYITLPMLKPILITTMTLALAYGMRHFESTYLMTNGGPAHSTSVMGILLYRNLGALNYGESNAIGAILIVFGGATIALIRWLFSRNLDADDGIQ</sequence>